<protein>
    <submittedName>
        <fullName evidence="1">Uncharacterized protein</fullName>
    </submittedName>
</protein>
<gene>
    <name evidence="1" type="ORF">N3K66_004449</name>
</gene>
<name>A0ACC0V1F0_9HYPO</name>
<keyword evidence="2" id="KW-1185">Reference proteome</keyword>
<accession>A0ACC0V1F0</accession>
<comment type="caution">
    <text evidence="1">The sequence shown here is derived from an EMBL/GenBank/DDBJ whole genome shotgun (WGS) entry which is preliminary data.</text>
</comment>
<dbReference type="Proteomes" id="UP001163324">
    <property type="component" value="Chromosome 4"/>
</dbReference>
<dbReference type="EMBL" id="CM047943">
    <property type="protein sequence ID" value="KAI9900187.1"/>
    <property type="molecule type" value="Genomic_DNA"/>
</dbReference>
<evidence type="ECO:0000313" key="2">
    <source>
        <dbReference type="Proteomes" id="UP001163324"/>
    </source>
</evidence>
<reference evidence="1" key="1">
    <citation type="submission" date="2022-10" db="EMBL/GenBank/DDBJ databases">
        <title>Complete Genome of Trichothecium roseum strain YXFP-22015, a Plant Pathogen Isolated from Citrus.</title>
        <authorList>
            <person name="Wang Y."/>
            <person name="Zhu L."/>
        </authorList>
    </citation>
    <scope>NUCLEOTIDE SEQUENCE</scope>
    <source>
        <strain evidence="1">YXFP-22015</strain>
    </source>
</reference>
<sequence length="536" mass="59283">MLAHADSFAYVNGTLLYTVETSDLLNILRLDGQMDTGVTVDTHRLMRDAVYRSLADWKHKFTPLHAFGDVVSGKLECVGNDSAGILQSYTKLIVFNVAIAQVVASFPLPQTEKVFVRGNDRNIYFGFGPLNSIDYFDPYSWIIISLKVEKEKCTRTGTIRLDASIGGEIGVDVCFEEFGDSLYVATTQQEWGVYTPGTFCYRATRISPNLPETSGRVTWAMIGRGVQQGTVFDERWQTLGIHRSEATGEILLYETRMESVHGGAYQQCVYRKALPATIFDERGINDGDMVKEPDVHMGLLYPLDQPEVAFSYSVADDGPGNSILDTPLRTYNAAAGAFVDLITDPPGRDEWARSLQRLRIRVRSQEPSRGDTVPSPLRGQMLNPSPASTYAATTTAAAAAADTNSTGRVQARIWPPDEPEHFDAKFDAACSVLNPQGAVRSIDWAADERNLVYFPQPYSSDAKGPRPIVVVSFDPALCLGGMTHLVGDFTSPESPFDARRCETLRWRRFHRPNYTVLRDGDDEPLAFDMSALAGRG</sequence>
<proteinExistence type="predicted"/>
<evidence type="ECO:0000313" key="1">
    <source>
        <dbReference type="EMBL" id="KAI9900187.1"/>
    </source>
</evidence>
<organism evidence="1 2">
    <name type="scientific">Trichothecium roseum</name>
    <dbReference type="NCBI Taxonomy" id="47278"/>
    <lineage>
        <taxon>Eukaryota</taxon>
        <taxon>Fungi</taxon>
        <taxon>Dikarya</taxon>
        <taxon>Ascomycota</taxon>
        <taxon>Pezizomycotina</taxon>
        <taxon>Sordariomycetes</taxon>
        <taxon>Hypocreomycetidae</taxon>
        <taxon>Hypocreales</taxon>
        <taxon>Hypocreales incertae sedis</taxon>
        <taxon>Trichothecium</taxon>
    </lineage>
</organism>